<dbReference type="PROSITE" id="PS51471">
    <property type="entry name" value="FE2OG_OXY"/>
    <property type="match status" value="1"/>
</dbReference>
<name>A0A9K3PVD0_9STRA</name>
<sequence length="920" mass="103036">MSTSTLRQQQPKSAFRSILPHEPLDFHKYDDNGYIHLQGAFEPRKKSKSVDDNGPSDNPPPTFLWKTSAKLQQALLMTLKDDYQRFQLPFPVQSIEVVDPSPPYTKVRLQYSTPEQAFRIHTVWRILQLSPHDLLFSNLHTPNEGNHDAPSISTHPCQVTMITSKPLPCNDDSTCWSRSNPPKFRRLLHDHNDQEERSLTRFVYVTGLVNVDLAKQQFTDENENNWFQEDHFSMLQALRDVFGRDVEIFLPSKKKVVPSDDHSQSPSFDMQSCHLGFRSPQVAQRVVETLQGQTVHWEHPTASSFPSITSSPLFLDYVTITQKSRAKQRARDSGTNLEKGEPSRPECTSSTNDITVPGLLVIEDYVTGEQENILMAILTGPQAPWAPQQRNKSQTGSVKRKVQHYGYVFDYQTADVLRDRTITSLSSEGNPANCPPLPAVTGAAPAIDEDTLMDSLIQQGKGWDVLAHLIEKTRHYPFPVPGEESATRTTFYPDINQLTVNQYKPGEGIGSHVDTASAFGDGLISICLNSGIVMEFRKVGSGDVGPPIKKLVYLPPRSLVVMSGPARYEWEHQIVTRRTDTHNGVVLPRGLRVSLTLRTALALDGTPLPRVESNLFPPSWEVPEVQAKKNALMTPDTERDHVHAVYDAIATQWHHTRGKRGVLWPEATQFLQALPKGSVVADVGCGDGKYFPAIWEAGSIVIGTDISRPLLVTSYQADFGDKVADTRKVSPHRQDLQTRPAVAVGDCMSVPFRSKSFDAAICIAVMHHLSTRERRIRCIEELVRIVKPGGRINVQAWAMEQEQESRRRFAAKDVFVPFNAQPKYLEKVSAGQSSHAMPSESDAASKSVAELYSEAYENSDYDEQKGLVIFHRYCHLYHAGEMEEIVRQVAGVRIIASGYESGNHFVILEVMDCDVTVSTT</sequence>
<dbReference type="InterPro" id="IPR027450">
    <property type="entry name" value="AlkB-like"/>
</dbReference>
<dbReference type="InterPro" id="IPR013216">
    <property type="entry name" value="Methyltransf_11"/>
</dbReference>
<evidence type="ECO:0000259" key="6">
    <source>
        <dbReference type="PROSITE" id="PS51471"/>
    </source>
</evidence>
<dbReference type="AlphaFoldDB" id="A0A9K3PVD0"/>
<feature type="domain" description="Fe2OG dioxygenase" evidence="6">
    <location>
        <begin position="494"/>
        <end position="601"/>
    </location>
</feature>
<accession>A0A9K3PVD0</accession>
<dbReference type="GO" id="GO:0006400">
    <property type="term" value="P:tRNA modification"/>
    <property type="evidence" value="ECO:0007669"/>
    <property type="project" value="UniProtKB-ARBA"/>
</dbReference>
<dbReference type="Pfam" id="PF08241">
    <property type="entry name" value="Methyltransf_11"/>
    <property type="match status" value="1"/>
</dbReference>
<keyword evidence="2" id="KW-0808">Transferase</keyword>
<evidence type="ECO:0000313" key="8">
    <source>
        <dbReference type="Proteomes" id="UP000693970"/>
    </source>
</evidence>
<proteinExistence type="predicted"/>
<keyword evidence="3" id="KW-0862">Zinc</keyword>
<evidence type="ECO:0000256" key="2">
    <source>
        <dbReference type="ARBA" id="ARBA00022679"/>
    </source>
</evidence>
<dbReference type="GO" id="GO:0032259">
    <property type="term" value="P:methylation"/>
    <property type="evidence" value="ECO:0007669"/>
    <property type="project" value="UniProtKB-KW"/>
</dbReference>
<reference evidence="7" key="2">
    <citation type="submission" date="2021-04" db="EMBL/GenBank/DDBJ databases">
        <authorList>
            <person name="Podell S."/>
        </authorList>
    </citation>
    <scope>NUCLEOTIDE SEQUENCE</scope>
    <source>
        <strain evidence="7">Hildebrandi</strain>
    </source>
</reference>
<dbReference type="OrthoDB" id="41584at2759"/>
<dbReference type="EMBL" id="JAGRRH010000013">
    <property type="protein sequence ID" value="KAG7361003.1"/>
    <property type="molecule type" value="Genomic_DNA"/>
</dbReference>
<evidence type="ECO:0000256" key="4">
    <source>
        <dbReference type="ARBA" id="ARBA00022884"/>
    </source>
</evidence>
<reference evidence="7" key="1">
    <citation type="journal article" date="2021" name="Sci. Rep.">
        <title>Diploid genomic architecture of Nitzschia inconspicua, an elite biomass production diatom.</title>
        <authorList>
            <person name="Oliver A."/>
            <person name="Podell S."/>
            <person name="Pinowska A."/>
            <person name="Traller J.C."/>
            <person name="Smith S.R."/>
            <person name="McClure R."/>
            <person name="Beliaev A."/>
            <person name="Bohutskyi P."/>
            <person name="Hill E.A."/>
            <person name="Rabines A."/>
            <person name="Zheng H."/>
            <person name="Allen L.Z."/>
            <person name="Kuo A."/>
            <person name="Grigoriev I.V."/>
            <person name="Allen A.E."/>
            <person name="Hazlebeck D."/>
            <person name="Allen E.E."/>
        </authorList>
    </citation>
    <scope>NUCLEOTIDE SEQUENCE</scope>
    <source>
        <strain evidence="7">Hildebrandi</strain>
    </source>
</reference>
<evidence type="ECO:0000256" key="5">
    <source>
        <dbReference type="SAM" id="MobiDB-lite"/>
    </source>
</evidence>
<evidence type="ECO:0000256" key="3">
    <source>
        <dbReference type="ARBA" id="ARBA00022833"/>
    </source>
</evidence>
<feature type="region of interest" description="Disordered" evidence="5">
    <location>
        <begin position="325"/>
        <end position="352"/>
    </location>
</feature>
<organism evidence="7 8">
    <name type="scientific">Nitzschia inconspicua</name>
    <dbReference type="NCBI Taxonomy" id="303405"/>
    <lineage>
        <taxon>Eukaryota</taxon>
        <taxon>Sar</taxon>
        <taxon>Stramenopiles</taxon>
        <taxon>Ochrophyta</taxon>
        <taxon>Bacillariophyta</taxon>
        <taxon>Bacillariophyceae</taxon>
        <taxon>Bacillariophycidae</taxon>
        <taxon>Bacillariales</taxon>
        <taxon>Bacillariaceae</taxon>
        <taxon>Nitzschia</taxon>
    </lineage>
</organism>
<dbReference type="GO" id="GO:0008757">
    <property type="term" value="F:S-adenosylmethionine-dependent methyltransferase activity"/>
    <property type="evidence" value="ECO:0007669"/>
    <property type="project" value="InterPro"/>
</dbReference>
<dbReference type="PANTHER" id="PTHR13069">
    <property type="entry name" value="ALKYLATED DNA REPAIR PROTEIN ALKB HOMOLOG 8"/>
    <property type="match status" value="1"/>
</dbReference>
<gene>
    <name evidence="7" type="ORF">IV203_036103</name>
</gene>
<comment type="caution">
    <text evidence="7">The sequence shown here is derived from an EMBL/GenBank/DDBJ whole genome shotgun (WGS) entry which is preliminary data.</text>
</comment>
<dbReference type="Pfam" id="PF13532">
    <property type="entry name" value="2OG-FeII_Oxy_2"/>
    <property type="match status" value="1"/>
</dbReference>
<dbReference type="GO" id="GO:0008173">
    <property type="term" value="F:RNA methyltransferase activity"/>
    <property type="evidence" value="ECO:0007669"/>
    <property type="project" value="UniProtKB-ARBA"/>
</dbReference>
<keyword evidence="8" id="KW-1185">Reference proteome</keyword>
<evidence type="ECO:0000256" key="1">
    <source>
        <dbReference type="ARBA" id="ARBA00022603"/>
    </source>
</evidence>
<dbReference type="GO" id="GO:0003723">
    <property type="term" value="F:RNA binding"/>
    <property type="evidence" value="ECO:0007669"/>
    <property type="project" value="UniProtKB-KW"/>
</dbReference>
<keyword evidence="1" id="KW-0489">Methyltransferase</keyword>
<dbReference type="InterPro" id="IPR005123">
    <property type="entry name" value="Oxoglu/Fe-dep_dioxygenase_dom"/>
</dbReference>
<protein>
    <submittedName>
        <fullName evidence="7">2-oxyglutarate/Fe(II) oxygenase</fullName>
    </submittedName>
</protein>
<keyword evidence="4" id="KW-0694">RNA-binding</keyword>
<dbReference type="CDD" id="cd02440">
    <property type="entry name" value="AdoMet_MTases"/>
    <property type="match status" value="1"/>
</dbReference>
<dbReference type="Proteomes" id="UP000693970">
    <property type="component" value="Unassembled WGS sequence"/>
</dbReference>
<evidence type="ECO:0000313" key="7">
    <source>
        <dbReference type="EMBL" id="KAG7361003.1"/>
    </source>
</evidence>
<dbReference type="InterPro" id="IPR051422">
    <property type="entry name" value="AlkB_tRNA_MeTrf/Diox"/>
</dbReference>
<feature type="region of interest" description="Disordered" evidence="5">
    <location>
        <begin position="43"/>
        <end position="62"/>
    </location>
</feature>
<dbReference type="PANTHER" id="PTHR13069:SF21">
    <property type="entry name" value="ALKYLATED DNA REPAIR PROTEIN ALKB HOMOLOG 8"/>
    <property type="match status" value="1"/>
</dbReference>